<dbReference type="FunFam" id="3.10.110.10:FF:000060">
    <property type="entry name" value="Ubiquitin conjugating enzyme (UbcB)"/>
    <property type="match status" value="1"/>
</dbReference>
<keyword evidence="2" id="KW-0808">Transferase</keyword>
<dbReference type="EC" id="2.3.2.23" evidence="1"/>
<dbReference type="AlphaFoldDB" id="A0A1Y6LLT2"/>
<dbReference type="PROSITE" id="PS50127">
    <property type="entry name" value="UBC_2"/>
    <property type="match status" value="1"/>
</dbReference>
<feature type="domain" description="UBC core" evidence="6">
    <location>
        <begin position="12"/>
        <end position="163"/>
    </location>
</feature>
<keyword evidence="3" id="KW-0547">Nucleotide-binding</keyword>
<sequence>MGAKPSSTTMSALHRRITGELADLLANPSPGITAEPNADDITTWTATISGPEHSPYAGGRFKLTIHFPPTYPFNPPVVRFITKVYHPNINPDTGSIGLKALDDEWTAIVTTAAVLLSVQAFLAAPVLSQNPRNALMPNIAQEFQTDREKYVKTAEEWTVKYAMETLDPQPVSAGSGARPLGQM</sequence>
<organism evidence="7 8">
    <name type="scientific">Zymoseptoria tritici ST99CH_1A5</name>
    <dbReference type="NCBI Taxonomy" id="1276529"/>
    <lineage>
        <taxon>Eukaryota</taxon>
        <taxon>Fungi</taxon>
        <taxon>Dikarya</taxon>
        <taxon>Ascomycota</taxon>
        <taxon>Pezizomycotina</taxon>
        <taxon>Dothideomycetes</taxon>
        <taxon>Dothideomycetidae</taxon>
        <taxon>Mycosphaerellales</taxon>
        <taxon>Mycosphaerellaceae</taxon>
        <taxon>Zymoseptoria</taxon>
    </lineage>
</organism>
<evidence type="ECO:0000256" key="4">
    <source>
        <dbReference type="ARBA" id="ARBA00022786"/>
    </source>
</evidence>
<dbReference type="Proteomes" id="UP000215453">
    <property type="component" value="Chromosome 5"/>
</dbReference>
<dbReference type="Pfam" id="PF00179">
    <property type="entry name" value="UQ_con"/>
    <property type="match status" value="1"/>
</dbReference>
<gene>
    <name evidence="7" type="ORF">ZT1A5_G5829</name>
</gene>
<dbReference type="SMART" id="SM00212">
    <property type="entry name" value="UBCc"/>
    <property type="match status" value="1"/>
</dbReference>
<evidence type="ECO:0000256" key="2">
    <source>
        <dbReference type="ARBA" id="ARBA00022679"/>
    </source>
</evidence>
<evidence type="ECO:0000313" key="8">
    <source>
        <dbReference type="Proteomes" id="UP000215453"/>
    </source>
</evidence>
<dbReference type="Gene3D" id="3.10.110.10">
    <property type="entry name" value="Ubiquitin Conjugating Enzyme"/>
    <property type="match status" value="1"/>
</dbReference>
<dbReference type="InterPro" id="IPR000608">
    <property type="entry name" value="UBC"/>
</dbReference>
<evidence type="ECO:0000256" key="1">
    <source>
        <dbReference type="ARBA" id="ARBA00012486"/>
    </source>
</evidence>
<protein>
    <recommendedName>
        <fullName evidence="1">E2 ubiquitin-conjugating enzyme</fullName>
        <ecNumber evidence="1">2.3.2.23</ecNumber>
    </recommendedName>
</protein>
<accession>A0A1Y6LLT2</accession>
<proteinExistence type="predicted"/>
<keyword evidence="5" id="KW-0067">ATP-binding</keyword>
<evidence type="ECO:0000256" key="3">
    <source>
        <dbReference type="ARBA" id="ARBA00022741"/>
    </source>
</evidence>
<dbReference type="PANTHER" id="PTHR24068">
    <property type="entry name" value="UBIQUITIN-CONJUGATING ENZYME E2"/>
    <property type="match status" value="1"/>
</dbReference>
<dbReference type="SUPFAM" id="SSF54495">
    <property type="entry name" value="UBC-like"/>
    <property type="match status" value="1"/>
</dbReference>
<evidence type="ECO:0000256" key="5">
    <source>
        <dbReference type="ARBA" id="ARBA00022840"/>
    </source>
</evidence>
<dbReference type="GO" id="GO:0061631">
    <property type="term" value="F:ubiquitin conjugating enzyme activity"/>
    <property type="evidence" value="ECO:0007669"/>
    <property type="project" value="UniProtKB-EC"/>
</dbReference>
<name>A0A1Y6LLT2_ZYMTR</name>
<evidence type="ECO:0000313" key="7">
    <source>
        <dbReference type="EMBL" id="SMY24388.1"/>
    </source>
</evidence>
<keyword evidence="4" id="KW-0833">Ubl conjugation pathway</keyword>
<dbReference type="EMBL" id="LT882680">
    <property type="protein sequence ID" value="SMY24388.1"/>
    <property type="molecule type" value="Genomic_DNA"/>
</dbReference>
<dbReference type="InterPro" id="IPR016135">
    <property type="entry name" value="UBQ-conjugating_enzyme/RWD"/>
</dbReference>
<dbReference type="GO" id="GO:0005524">
    <property type="term" value="F:ATP binding"/>
    <property type="evidence" value="ECO:0007669"/>
    <property type="project" value="UniProtKB-KW"/>
</dbReference>
<reference evidence="7 8" key="1">
    <citation type="submission" date="2016-10" db="EMBL/GenBank/DDBJ databases">
        <authorList>
            <person name="Varghese N."/>
        </authorList>
    </citation>
    <scope>NUCLEOTIDE SEQUENCE [LARGE SCALE GENOMIC DNA]</scope>
</reference>
<evidence type="ECO:0000259" key="6">
    <source>
        <dbReference type="PROSITE" id="PS50127"/>
    </source>
</evidence>